<dbReference type="PANTHER" id="PTHR43651:SF11">
    <property type="entry name" value="MALTO-OLIGOSYLTREHALOSE TREHALOHYDROLASE"/>
    <property type="match status" value="1"/>
</dbReference>
<proteinExistence type="inferred from homology"/>
<dbReference type="OrthoDB" id="9800174at2"/>
<dbReference type="InterPro" id="IPR022567">
    <property type="entry name" value="DUF3459"/>
</dbReference>
<evidence type="ECO:0000256" key="15">
    <source>
        <dbReference type="PIRSR" id="PIRSR006337-1"/>
    </source>
</evidence>
<dbReference type="GO" id="GO:0005737">
    <property type="term" value="C:cytoplasm"/>
    <property type="evidence" value="ECO:0007669"/>
    <property type="project" value="UniProtKB-SubCell"/>
</dbReference>
<evidence type="ECO:0000256" key="5">
    <source>
        <dbReference type="ARBA" id="ARBA00015938"/>
    </source>
</evidence>
<dbReference type="SUPFAM" id="SSF81296">
    <property type="entry name" value="E set domains"/>
    <property type="match status" value="1"/>
</dbReference>
<comment type="catalytic activity">
    <reaction evidence="12 14">
        <text>hydrolysis of (1-&gt;4)-alpha-D-glucosidic linkage in 4-alpha-D-[(1-&gt;4)-alpha-D-glucanosyl]n trehalose to yield trehalose and (1-&gt;4)-alpha-D-glucan.</text>
        <dbReference type="EC" id="3.2.1.141"/>
    </reaction>
</comment>
<dbReference type="SUPFAM" id="SSF51445">
    <property type="entry name" value="(Trans)glycosidases"/>
    <property type="match status" value="1"/>
</dbReference>
<dbReference type="Pfam" id="PF11941">
    <property type="entry name" value="DUF3459"/>
    <property type="match status" value="1"/>
</dbReference>
<sequence length="623" mass="69053">MTSTNTSAGAEDRDGAKARPDASSSTEAGGGQGLLPCFGAWHLANGLTRFRLWAPNAKEGVKLEIADREPLPMTDVGDGFHEIQTPCPPGTRYRYRVGPDLSVPDPASRLQAGDVHDDSIVTGPDSYAWTNTGWRGRPWRETVLYELHAGLAGGYAGIEAKLPELAALGITAVELMPIADFPGPRNWGYDGVLPYAPDCAYGTPDELKRMIDTAHGLGMMVFLDVVYNHFGPDGNYLSAYASDFFRDDVHTPWGVAIDFRRRAVRQFFAENALYWLNEFRFDGLRLDAVHAIKDVGWLEEMAGFVRTHLPADRIVHLVLENDDNQVHPLENGYQAQWNDDGHHVLHQLLTGESEGYYSDYANHPAQRLTRALSDGFIYQGETSEHRGGPRGEPSAHLPPTSFVLFLQNHDQIGNRAMGERLLALARNDTRPVRAAVALMLLAPQIPLLFMGEERGSTAPFLYFTSHGDAQLAQAVRDGRRKEFEKFRAFAHPETRDRIPDPNDEATYTRSDPFQAPADPEWQDYYQALLQLRHRVVVPRLDGAHSLGAHVLGLRAVVAQWLLGDGAVLSIYVNLGTVDVRPDWLQEDRGDETLLFESETGAGRALRDGLLQHGVTVALLKELA</sequence>
<reference evidence="20" key="1">
    <citation type="submission" date="2017-05" db="EMBL/GenBank/DDBJ databases">
        <title>Complete and WGS of Bordetella genogroups.</title>
        <authorList>
            <person name="Spilker T."/>
            <person name="Lipuma J."/>
        </authorList>
    </citation>
    <scope>NUCLEOTIDE SEQUENCE</scope>
    <source>
        <strain evidence="20">AU21707</strain>
    </source>
</reference>
<dbReference type="GO" id="GO:0033942">
    <property type="term" value="F:4-alpha-D-(1-&gt;4)-alpha-D-glucanotrehalose trehalohydrolase activity"/>
    <property type="evidence" value="ECO:0007669"/>
    <property type="project" value="UniProtKB-EC"/>
</dbReference>
<dbReference type="RefSeq" id="WP_094847819.1">
    <property type="nucleotide sequence ID" value="NZ_NEVJ01000003.1"/>
</dbReference>
<organism evidence="20 21">
    <name type="scientific">Bordetella genomosp. 9</name>
    <dbReference type="NCBI Taxonomy" id="1416803"/>
    <lineage>
        <taxon>Bacteria</taxon>
        <taxon>Pseudomonadati</taxon>
        <taxon>Pseudomonadota</taxon>
        <taxon>Betaproteobacteria</taxon>
        <taxon>Burkholderiales</taxon>
        <taxon>Alcaligenaceae</taxon>
        <taxon>Bordetella</taxon>
    </lineage>
</organism>
<feature type="compositionally biased region" description="Basic and acidic residues" evidence="18">
    <location>
        <begin position="10"/>
        <end position="20"/>
    </location>
</feature>
<evidence type="ECO:0000256" key="16">
    <source>
        <dbReference type="PIRSR" id="PIRSR006337-2"/>
    </source>
</evidence>
<dbReference type="SMART" id="SM00642">
    <property type="entry name" value="Aamy"/>
    <property type="match status" value="1"/>
</dbReference>
<evidence type="ECO:0000256" key="8">
    <source>
        <dbReference type="ARBA" id="ARBA00023277"/>
    </source>
</evidence>
<evidence type="ECO:0000256" key="3">
    <source>
        <dbReference type="ARBA" id="ARBA00008061"/>
    </source>
</evidence>
<keyword evidence="8" id="KW-0119">Carbohydrate metabolism</keyword>
<evidence type="ECO:0000256" key="14">
    <source>
        <dbReference type="PIRNR" id="PIRNR006337"/>
    </source>
</evidence>
<feature type="domain" description="Glycosyl hydrolase family 13 catalytic" evidence="19">
    <location>
        <begin position="121"/>
        <end position="532"/>
    </location>
</feature>
<feature type="binding site" evidence="16">
    <location>
        <begin position="285"/>
        <end position="290"/>
    </location>
    <ligand>
        <name>substrate</name>
    </ligand>
</feature>
<evidence type="ECO:0000256" key="12">
    <source>
        <dbReference type="ARBA" id="ARBA00034013"/>
    </source>
</evidence>
<dbReference type="PANTHER" id="PTHR43651">
    <property type="entry name" value="1,4-ALPHA-GLUCAN-BRANCHING ENZYME"/>
    <property type="match status" value="1"/>
</dbReference>
<dbReference type="InterPro" id="IPR006047">
    <property type="entry name" value="GH13_cat_dom"/>
</dbReference>
<feature type="binding site" evidence="16">
    <location>
        <begin position="409"/>
        <end position="414"/>
    </location>
    <ligand>
        <name>substrate</name>
    </ligand>
</feature>
<name>A0A261R2C2_9BORD</name>
<evidence type="ECO:0000256" key="13">
    <source>
        <dbReference type="NCBIfam" id="TIGR02402"/>
    </source>
</evidence>
<evidence type="ECO:0000256" key="9">
    <source>
        <dbReference type="ARBA" id="ARBA00023295"/>
    </source>
</evidence>
<dbReference type="AlphaFoldDB" id="A0A261R2C2"/>
<feature type="region of interest" description="Disordered" evidence="18">
    <location>
        <begin position="1"/>
        <end position="30"/>
    </location>
</feature>
<feature type="active site" description="Proton donor" evidence="15">
    <location>
        <position position="320"/>
    </location>
</feature>
<evidence type="ECO:0000256" key="10">
    <source>
        <dbReference type="ARBA" id="ARBA00032057"/>
    </source>
</evidence>
<evidence type="ECO:0000256" key="6">
    <source>
        <dbReference type="ARBA" id="ARBA00022490"/>
    </source>
</evidence>
<dbReference type="STRING" id="1416803.CAL13_09650"/>
<dbReference type="CDD" id="cd02853">
    <property type="entry name" value="E_set_MTHase_like_N"/>
    <property type="match status" value="1"/>
</dbReference>
<dbReference type="EMBL" id="NEVJ01000003">
    <property type="protein sequence ID" value="OZI19146.1"/>
    <property type="molecule type" value="Genomic_DNA"/>
</dbReference>
<dbReference type="PIRSF" id="PIRSF006337">
    <property type="entry name" value="Trehalose_TreZ"/>
    <property type="match status" value="1"/>
</dbReference>
<protein>
    <recommendedName>
        <fullName evidence="5 13">Malto-oligosyltrehalose trehalohydrolase</fullName>
        <shortName evidence="14">MTHase</shortName>
        <ecNumber evidence="4 13">3.2.1.141</ecNumber>
    </recommendedName>
    <alternativeName>
        <fullName evidence="11 14">4-alpha-D-((1-&gt;4)-alpha-D-glucano)trehalose trehalohydrolase</fullName>
    </alternativeName>
    <alternativeName>
        <fullName evidence="10 14">Maltooligosyl trehalose trehalohydrolase</fullName>
    </alternativeName>
</protein>
<dbReference type="InterPro" id="IPR014756">
    <property type="entry name" value="Ig_E-set"/>
</dbReference>
<dbReference type="CDD" id="cd11325">
    <property type="entry name" value="AmyAc_GTHase"/>
    <property type="match status" value="1"/>
</dbReference>
<dbReference type="Gene3D" id="1.10.10.760">
    <property type="entry name" value="E-set domains of sugar-utilizing enzymes"/>
    <property type="match status" value="1"/>
</dbReference>
<evidence type="ECO:0000256" key="17">
    <source>
        <dbReference type="PIRSR" id="PIRSR006337-3"/>
    </source>
</evidence>
<keyword evidence="7 14" id="KW-0378">Hydrolase</keyword>
<comment type="pathway">
    <text evidence="2 14">Glycan biosynthesis; trehalose biosynthesis.</text>
</comment>
<dbReference type="Gene3D" id="3.20.20.80">
    <property type="entry name" value="Glycosidases"/>
    <property type="match status" value="1"/>
</dbReference>
<gene>
    <name evidence="20" type="ORF">CAL26_15955</name>
</gene>
<keyword evidence="6" id="KW-0963">Cytoplasm</keyword>
<dbReference type="InterPro" id="IPR013783">
    <property type="entry name" value="Ig-like_fold"/>
</dbReference>
<evidence type="ECO:0000256" key="4">
    <source>
        <dbReference type="ARBA" id="ARBA00012268"/>
    </source>
</evidence>
<dbReference type="GO" id="GO:0005992">
    <property type="term" value="P:trehalose biosynthetic process"/>
    <property type="evidence" value="ECO:0007669"/>
    <property type="project" value="UniProtKB-UniRule"/>
</dbReference>
<evidence type="ECO:0000313" key="20">
    <source>
        <dbReference type="EMBL" id="OZI19146.1"/>
    </source>
</evidence>
<dbReference type="Pfam" id="PF00128">
    <property type="entry name" value="Alpha-amylase"/>
    <property type="match status" value="1"/>
</dbReference>
<evidence type="ECO:0000256" key="1">
    <source>
        <dbReference type="ARBA" id="ARBA00004496"/>
    </source>
</evidence>
<dbReference type="InterPro" id="IPR044901">
    <property type="entry name" value="Trehalose_TreZ_E-set_sf"/>
</dbReference>
<dbReference type="Gene3D" id="2.60.40.10">
    <property type="entry name" value="Immunoglobulins"/>
    <property type="match status" value="1"/>
</dbReference>
<evidence type="ECO:0000256" key="7">
    <source>
        <dbReference type="ARBA" id="ARBA00022801"/>
    </source>
</evidence>
<comment type="subcellular location">
    <subcellularLocation>
        <location evidence="1 15">Cytoplasm</location>
    </subcellularLocation>
</comment>
<evidence type="ECO:0000256" key="18">
    <source>
        <dbReference type="SAM" id="MobiDB-lite"/>
    </source>
</evidence>
<evidence type="ECO:0000256" key="2">
    <source>
        <dbReference type="ARBA" id="ARBA00005199"/>
    </source>
</evidence>
<feature type="region of interest" description="Disordered" evidence="18">
    <location>
        <begin position="494"/>
        <end position="515"/>
    </location>
</feature>
<keyword evidence="9 14" id="KW-0326">Glycosidase</keyword>
<evidence type="ECO:0000259" key="19">
    <source>
        <dbReference type="SMART" id="SM00642"/>
    </source>
</evidence>
<evidence type="ECO:0000256" key="11">
    <source>
        <dbReference type="ARBA" id="ARBA00033284"/>
    </source>
</evidence>
<dbReference type="EC" id="3.2.1.141" evidence="4 13"/>
<comment type="similarity">
    <text evidence="3 14">Belongs to the glycosyl hydrolase 13 family.</text>
</comment>
<feature type="binding site" evidence="16">
    <location>
        <begin position="339"/>
        <end position="343"/>
    </location>
    <ligand>
        <name>substrate</name>
    </ligand>
</feature>
<feature type="active site" description="Nucleophile" evidence="15">
    <location>
        <position position="287"/>
    </location>
</feature>
<feature type="site" description="Transition state stabilizer" evidence="17">
    <location>
        <position position="410"/>
    </location>
</feature>
<evidence type="ECO:0000313" key="21">
    <source>
        <dbReference type="Proteomes" id="UP000216857"/>
    </source>
</evidence>
<dbReference type="Proteomes" id="UP000216857">
    <property type="component" value="Unassembled WGS sequence"/>
</dbReference>
<keyword evidence="21" id="KW-1185">Reference proteome</keyword>
<comment type="caution">
    <text evidence="20">The sequence shown here is derived from an EMBL/GenBank/DDBJ whole genome shotgun (WGS) entry which is preliminary data.</text>
</comment>
<dbReference type="InterPro" id="IPR017853">
    <property type="entry name" value="GH"/>
</dbReference>
<dbReference type="NCBIfam" id="TIGR02402">
    <property type="entry name" value="trehalose_TreZ"/>
    <property type="match status" value="1"/>
</dbReference>
<dbReference type="InterPro" id="IPR012768">
    <property type="entry name" value="Trehalose_TreZ"/>
</dbReference>
<dbReference type="UniPathway" id="UPA00299"/>
<accession>A0A261R2C2</accession>